<sequence length="300" mass="31672">MTSRERDRESEWRGDRAAVLERDDRTCRRCGADGDGDADDPSSLRCYPVGDVPLEGAVHESALVTVCSSCFTALRNPVPAEPIRPNGEELFDLARETTQRQGVTVSAVASFASLATSLPGELAAAGADADGGAATDDESATDPDGGDDDGAASASDPVSEYVTARREVLLAIDSVPSRLERLSAVEQGAIRGDLVDPLEELVDAATRLQTELGEIVARSETVAASLDRCHGCLEPLDENAERCSVCDLERRDATEWTRDDGTVAFEPLFTAINETLQDAAGTTEALTESAATLAEGLRGT</sequence>
<evidence type="ECO:0000256" key="1">
    <source>
        <dbReference type="SAM" id="MobiDB-lite"/>
    </source>
</evidence>
<dbReference type="EMBL" id="RAPO01000003">
    <property type="protein sequence ID" value="RKD93459.1"/>
    <property type="molecule type" value="Genomic_DNA"/>
</dbReference>
<proteinExistence type="predicted"/>
<feature type="region of interest" description="Disordered" evidence="1">
    <location>
        <begin position="126"/>
        <end position="158"/>
    </location>
</feature>
<dbReference type="RefSeq" id="WP_211334074.1">
    <property type="nucleotide sequence ID" value="NZ_RAPO01000003.1"/>
</dbReference>
<keyword evidence="3" id="KW-1185">Reference proteome</keyword>
<dbReference type="Proteomes" id="UP000283805">
    <property type="component" value="Unassembled WGS sequence"/>
</dbReference>
<name>A0A3R7DXU3_9EURY</name>
<evidence type="ECO:0000313" key="2">
    <source>
        <dbReference type="EMBL" id="RKD93459.1"/>
    </source>
</evidence>
<protein>
    <submittedName>
        <fullName evidence="2">Uncharacterized protein</fullName>
    </submittedName>
</protein>
<gene>
    <name evidence="2" type="ORF">ATJ93_3083</name>
</gene>
<reference evidence="2 3" key="1">
    <citation type="submission" date="2018-09" db="EMBL/GenBank/DDBJ databases">
        <title>Genomic Encyclopedia of Archaeal and Bacterial Type Strains, Phase II (KMG-II): from individual species to whole genera.</title>
        <authorList>
            <person name="Goeker M."/>
        </authorList>
    </citation>
    <scope>NUCLEOTIDE SEQUENCE [LARGE SCALE GENOMIC DNA]</scope>
    <source>
        <strain evidence="2 3">DSM 13151</strain>
    </source>
</reference>
<dbReference type="AlphaFoldDB" id="A0A3R7DXU3"/>
<dbReference type="OrthoDB" id="11472at2157"/>
<feature type="compositionally biased region" description="Acidic residues" evidence="1">
    <location>
        <begin position="135"/>
        <end position="150"/>
    </location>
</feature>
<comment type="caution">
    <text evidence="2">The sequence shown here is derived from an EMBL/GenBank/DDBJ whole genome shotgun (WGS) entry which is preliminary data.</text>
</comment>
<organism evidence="2 3">
    <name type="scientific">Halopiger aswanensis</name>
    <dbReference type="NCBI Taxonomy" id="148449"/>
    <lineage>
        <taxon>Archaea</taxon>
        <taxon>Methanobacteriati</taxon>
        <taxon>Methanobacteriota</taxon>
        <taxon>Stenosarchaea group</taxon>
        <taxon>Halobacteria</taxon>
        <taxon>Halobacteriales</taxon>
        <taxon>Natrialbaceae</taxon>
        <taxon>Halopiger</taxon>
    </lineage>
</organism>
<accession>A0A3R7DXU3</accession>
<evidence type="ECO:0000313" key="3">
    <source>
        <dbReference type="Proteomes" id="UP000283805"/>
    </source>
</evidence>